<accession>A0A6J5SA88</accession>
<evidence type="ECO:0000256" key="1">
    <source>
        <dbReference type="SAM" id="MobiDB-lite"/>
    </source>
</evidence>
<reference evidence="3" key="1">
    <citation type="submission" date="2020-05" db="EMBL/GenBank/DDBJ databases">
        <authorList>
            <person name="Chiriac C."/>
            <person name="Salcher M."/>
            <person name="Ghai R."/>
            <person name="Kavagutti S V."/>
        </authorList>
    </citation>
    <scope>NUCLEOTIDE SEQUENCE</scope>
</reference>
<name>A0A6J5SA88_9CAUD</name>
<proteinExistence type="predicted"/>
<protein>
    <submittedName>
        <fullName evidence="3">Uncharacterized protein</fullName>
    </submittedName>
</protein>
<feature type="region of interest" description="Disordered" evidence="1">
    <location>
        <begin position="141"/>
        <end position="172"/>
    </location>
</feature>
<sequence length="172" mass="19879">MGSVKRGKLDIVFSLLIRERAGNVCEVTGQTPETCQLECCHVEGRRSRSTRWHPDNAFCLSHATHRHFTENPIAWTQWVKGKIGAERYQLLYRMAHTPRKFTPRELEGLYLHYKAELVRLHTARANGRTGRIEFFWPDPIPEATPRGKAKKKPKSKFKRKISGQTVLREDAA</sequence>
<organism evidence="3">
    <name type="scientific">uncultured Caudovirales phage</name>
    <dbReference type="NCBI Taxonomy" id="2100421"/>
    <lineage>
        <taxon>Viruses</taxon>
        <taxon>Duplodnaviria</taxon>
        <taxon>Heunggongvirae</taxon>
        <taxon>Uroviricota</taxon>
        <taxon>Caudoviricetes</taxon>
        <taxon>Peduoviridae</taxon>
        <taxon>Maltschvirus</taxon>
        <taxon>Maltschvirus maltsch</taxon>
    </lineage>
</organism>
<evidence type="ECO:0000313" key="2">
    <source>
        <dbReference type="EMBL" id="CAB4176039.1"/>
    </source>
</evidence>
<gene>
    <name evidence="3" type="ORF">UFOVP1425_2</name>
    <name evidence="4" type="ORF">UFOVP1672_64</name>
    <name evidence="2" type="ORF">UFOVP988_2</name>
</gene>
<evidence type="ECO:0000313" key="4">
    <source>
        <dbReference type="EMBL" id="CAB4223467.1"/>
    </source>
</evidence>
<feature type="compositionally biased region" description="Basic residues" evidence="1">
    <location>
        <begin position="147"/>
        <end position="161"/>
    </location>
</feature>
<dbReference type="EMBL" id="LR797367">
    <property type="protein sequence ID" value="CAB4210325.1"/>
    <property type="molecule type" value="Genomic_DNA"/>
</dbReference>
<dbReference type="EMBL" id="LR796943">
    <property type="protein sequence ID" value="CAB4176039.1"/>
    <property type="molecule type" value="Genomic_DNA"/>
</dbReference>
<evidence type="ECO:0000313" key="3">
    <source>
        <dbReference type="EMBL" id="CAB4210325.1"/>
    </source>
</evidence>
<dbReference type="EMBL" id="LR797536">
    <property type="protein sequence ID" value="CAB4223467.1"/>
    <property type="molecule type" value="Genomic_DNA"/>
</dbReference>